<evidence type="ECO:0000313" key="2">
    <source>
        <dbReference type="Proteomes" id="UP001596483"/>
    </source>
</evidence>
<gene>
    <name evidence="1" type="ORF">ACFQQH_05295</name>
</gene>
<dbReference type="Proteomes" id="UP001596483">
    <property type="component" value="Unassembled WGS sequence"/>
</dbReference>
<organism evidence="1 2">
    <name type="scientific">Bhargavaea changchunensis</name>
    <dbReference type="NCBI Taxonomy" id="2134037"/>
    <lineage>
        <taxon>Bacteria</taxon>
        <taxon>Bacillati</taxon>
        <taxon>Bacillota</taxon>
        <taxon>Bacilli</taxon>
        <taxon>Bacillales</taxon>
        <taxon>Caryophanaceae</taxon>
        <taxon>Bhargavaea</taxon>
    </lineage>
</organism>
<proteinExistence type="predicted"/>
<dbReference type="EMBL" id="JBHTCT010000011">
    <property type="protein sequence ID" value="MFC7364541.1"/>
    <property type="molecule type" value="Genomic_DNA"/>
</dbReference>
<accession>A0ABW2NEP6</accession>
<protein>
    <recommendedName>
        <fullName evidence="3">Phage integrase, N-terminal SAM-like domain</fullName>
    </recommendedName>
</protein>
<sequence>MREVEEMTLREYLLRMHAYRLKRIDENRNIHLQAWLNFLATSTKEKGSKQVPVYPKFEDFFDYEKELKEVEGVKKNPRNLRLANLAASVNG</sequence>
<evidence type="ECO:0008006" key="3">
    <source>
        <dbReference type="Google" id="ProtNLM"/>
    </source>
</evidence>
<comment type="caution">
    <text evidence="1">The sequence shown here is derived from an EMBL/GenBank/DDBJ whole genome shotgun (WGS) entry which is preliminary data.</text>
</comment>
<name>A0ABW2NEP6_9BACL</name>
<keyword evidence="2" id="KW-1185">Reference proteome</keyword>
<evidence type="ECO:0000313" key="1">
    <source>
        <dbReference type="EMBL" id="MFC7364541.1"/>
    </source>
</evidence>
<dbReference type="RefSeq" id="WP_157297371.1">
    <property type="nucleotide sequence ID" value="NZ_JBHTCT010000011.1"/>
</dbReference>
<reference evidence="2" key="1">
    <citation type="journal article" date="2019" name="Int. J. Syst. Evol. Microbiol.">
        <title>The Global Catalogue of Microorganisms (GCM) 10K type strain sequencing project: providing services to taxonomists for standard genome sequencing and annotation.</title>
        <authorList>
            <consortium name="The Broad Institute Genomics Platform"/>
            <consortium name="The Broad Institute Genome Sequencing Center for Infectious Disease"/>
            <person name="Wu L."/>
            <person name="Ma J."/>
        </authorList>
    </citation>
    <scope>NUCLEOTIDE SEQUENCE [LARGE SCALE GENOMIC DNA]</scope>
    <source>
        <strain evidence="2">JCM 4738</strain>
    </source>
</reference>